<proteinExistence type="predicted"/>
<dbReference type="Proteomes" id="UP000565441">
    <property type="component" value="Unassembled WGS sequence"/>
</dbReference>
<evidence type="ECO:0000313" key="2">
    <source>
        <dbReference type="Proteomes" id="UP000565441"/>
    </source>
</evidence>
<protein>
    <submittedName>
        <fullName evidence="1">Uncharacterized protein</fullName>
    </submittedName>
</protein>
<reference evidence="1 2" key="1">
    <citation type="journal article" date="2020" name="ISME J.">
        <title>Uncovering the hidden diversity of litter-decomposition mechanisms in mushroom-forming fungi.</title>
        <authorList>
            <person name="Floudas D."/>
            <person name="Bentzer J."/>
            <person name="Ahren D."/>
            <person name="Johansson T."/>
            <person name="Persson P."/>
            <person name="Tunlid A."/>
        </authorList>
    </citation>
    <scope>NUCLEOTIDE SEQUENCE [LARGE SCALE GENOMIC DNA]</scope>
    <source>
        <strain evidence="1 2">CBS 661.87</strain>
    </source>
</reference>
<dbReference type="AlphaFoldDB" id="A0A8H5HA80"/>
<gene>
    <name evidence="1" type="ORF">D9615_006631</name>
</gene>
<comment type="caution">
    <text evidence="1">The sequence shown here is derived from an EMBL/GenBank/DDBJ whole genome shotgun (WGS) entry which is preliminary data.</text>
</comment>
<name>A0A8H5HA80_9AGAR</name>
<dbReference type="EMBL" id="JAACJP010000016">
    <property type="protein sequence ID" value="KAF5379480.1"/>
    <property type="molecule type" value="Genomic_DNA"/>
</dbReference>
<sequence length="264" mass="29747">MLKFRVIWKYIKVQMNESHSPFLRNIMQRKRHQYKAGVASLVAMHNEHVAKRNAHPAELEQFKRDAKRAMDSIMSHVKQIQRELNSIMAFPMILVRDRYRDRIDECKHKLEDAISEYNTSTAAAIAALLGAEIMAADRMVLQKPVQQASNPVEHTSGPSVYHTPHVPGTVSHLSLPPFWYPPPRYNYQQSRESLDSNQPPYFVPSNLQSRISLSFRSNLGKALTATGTAASWLDHTAHPTEADLEVDTLTAATPVETVADVPGA</sequence>
<evidence type="ECO:0000313" key="1">
    <source>
        <dbReference type="EMBL" id="KAF5379480.1"/>
    </source>
</evidence>
<accession>A0A8H5HA80</accession>
<organism evidence="1 2">
    <name type="scientific">Tricholomella constricta</name>
    <dbReference type="NCBI Taxonomy" id="117010"/>
    <lineage>
        <taxon>Eukaryota</taxon>
        <taxon>Fungi</taxon>
        <taxon>Dikarya</taxon>
        <taxon>Basidiomycota</taxon>
        <taxon>Agaricomycotina</taxon>
        <taxon>Agaricomycetes</taxon>
        <taxon>Agaricomycetidae</taxon>
        <taxon>Agaricales</taxon>
        <taxon>Tricholomatineae</taxon>
        <taxon>Lyophyllaceae</taxon>
        <taxon>Tricholomella</taxon>
    </lineage>
</organism>
<keyword evidence="2" id="KW-1185">Reference proteome</keyword>